<organism evidence="7 8">
    <name type="scientific">Marivirga tractuosa (strain ATCC 23168 / DSM 4126 / NBRC 15989 / NCIMB 1408 / VKM B-1430 / H-43)</name>
    <name type="common">Microscilla tractuosa</name>
    <name type="synonym">Flexibacter tractuosus</name>
    <dbReference type="NCBI Taxonomy" id="643867"/>
    <lineage>
        <taxon>Bacteria</taxon>
        <taxon>Pseudomonadati</taxon>
        <taxon>Bacteroidota</taxon>
        <taxon>Cytophagia</taxon>
        <taxon>Cytophagales</taxon>
        <taxon>Marivirgaceae</taxon>
        <taxon>Marivirga</taxon>
    </lineage>
</organism>
<evidence type="ECO:0000256" key="2">
    <source>
        <dbReference type="ARBA" id="ARBA00022692"/>
    </source>
</evidence>
<dbReference type="KEGG" id="mtt:Ftrac_0950"/>
<keyword evidence="4 5" id="KW-0472">Membrane</keyword>
<dbReference type="RefSeq" id="WP_013453102.1">
    <property type="nucleotide sequence ID" value="NC_014759.1"/>
</dbReference>
<dbReference type="STRING" id="643867.Ftrac_0950"/>
<name>E4TTN4_MARTH</name>
<keyword evidence="3 5" id="KW-1133">Transmembrane helix</keyword>
<evidence type="ECO:0000256" key="4">
    <source>
        <dbReference type="ARBA" id="ARBA00023136"/>
    </source>
</evidence>
<dbReference type="InterPro" id="IPR006694">
    <property type="entry name" value="Fatty_acid_hydroxylase"/>
</dbReference>
<protein>
    <submittedName>
        <fullName evidence="7">Fatty acid hydroxylase</fullName>
    </submittedName>
</protein>
<dbReference type="GO" id="GO:0008610">
    <property type="term" value="P:lipid biosynthetic process"/>
    <property type="evidence" value="ECO:0007669"/>
    <property type="project" value="InterPro"/>
</dbReference>
<proteinExistence type="predicted"/>
<dbReference type="GO" id="GO:0005506">
    <property type="term" value="F:iron ion binding"/>
    <property type="evidence" value="ECO:0007669"/>
    <property type="project" value="InterPro"/>
</dbReference>
<accession>E4TTN4</accession>
<dbReference type="Proteomes" id="UP000008720">
    <property type="component" value="Chromosome"/>
</dbReference>
<evidence type="ECO:0000259" key="6">
    <source>
        <dbReference type="Pfam" id="PF04116"/>
    </source>
</evidence>
<gene>
    <name evidence="7" type="ordered locus">Ftrac_0950</name>
</gene>
<feature type="domain" description="Fatty acid hydroxylase" evidence="6">
    <location>
        <begin position="105"/>
        <end position="239"/>
    </location>
</feature>
<dbReference type="InterPro" id="IPR050307">
    <property type="entry name" value="Sterol_Desaturase_Related"/>
</dbReference>
<dbReference type="EMBL" id="CP002349">
    <property type="protein sequence ID" value="ADR20951.1"/>
    <property type="molecule type" value="Genomic_DNA"/>
</dbReference>
<feature type="transmembrane region" description="Helical" evidence="5">
    <location>
        <begin position="20"/>
        <end position="38"/>
    </location>
</feature>
<dbReference type="AlphaFoldDB" id="E4TTN4"/>
<keyword evidence="8" id="KW-1185">Reference proteome</keyword>
<feature type="transmembrane region" description="Helical" evidence="5">
    <location>
        <begin position="98"/>
        <end position="117"/>
    </location>
</feature>
<comment type="subcellular location">
    <subcellularLocation>
        <location evidence="1">Membrane</location>
    </subcellularLocation>
</comment>
<dbReference type="Pfam" id="PF04116">
    <property type="entry name" value="FA_hydroxylase"/>
    <property type="match status" value="1"/>
</dbReference>
<dbReference type="PANTHER" id="PTHR11863">
    <property type="entry name" value="STEROL DESATURASE"/>
    <property type="match status" value="1"/>
</dbReference>
<dbReference type="GO" id="GO:0016491">
    <property type="term" value="F:oxidoreductase activity"/>
    <property type="evidence" value="ECO:0007669"/>
    <property type="project" value="InterPro"/>
</dbReference>
<evidence type="ECO:0000256" key="3">
    <source>
        <dbReference type="ARBA" id="ARBA00022989"/>
    </source>
</evidence>
<evidence type="ECO:0000256" key="1">
    <source>
        <dbReference type="ARBA" id="ARBA00004370"/>
    </source>
</evidence>
<sequence length="261" mass="31372">MMDKPQQLFDYFALAMMHVGMRYFIVAGSAFILLYVLFRKAMNNRKIQSKFPQITDYGRDFFYSIITIFIFSLVAVLTLRTFADYTLIYYEISDMPVWYYWSSILLMFVLHDFYFYWIHRMMHLPKFYRHFHKVHHTSTNPSPWTAYSFHPLEAILEAGIIPLIAITIPAHRSAIVIFFIFQIIYNVYGHTGYELYPKNFHRTWIGRYINTSVAHNMHHKKFHGNFGLYTLIWDRVFGTLRKDYNEDYEKATEKKGVIHSR</sequence>
<reference evidence="7 8" key="1">
    <citation type="journal article" date="2011" name="Stand. Genomic Sci.">
        <title>Complete genome sequence of Marivirga tractuosa type strain (H-43).</title>
        <authorList>
            <person name="Pagani I."/>
            <person name="Chertkov O."/>
            <person name="Lapidus A."/>
            <person name="Lucas S."/>
            <person name="Del Rio T.G."/>
            <person name="Tice H."/>
            <person name="Copeland A."/>
            <person name="Cheng J.F."/>
            <person name="Nolan M."/>
            <person name="Saunders E."/>
            <person name="Pitluck S."/>
            <person name="Held B."/>
            <person name="Goodwin L."/>
            <person name="Liolios K."/>
            <person name="Ovchinikova G."/>
            <person name="Ivanova N."/>
            <person name="Mavromatis K."/>
            <person name="Pati A."/>
            <person name="Chen A."/>
            <person name="Palaniappan K."/>
            <person name="Land M."/>
            <person name="Hauser L."/>
            <person name="Jeffries C.D."/>
            <person name="Detter J.C."/>
            <person name="Han C."/>
            <person name="Tapia R."/>
            <person name="Ngatchou-Djao O.D."/>
            <person name="Rohde M."/>
            <person name="Goker M."/>
            <person name="Spring S."/>
            <person name="Sikorski J."/>
            <person name="Woyke T."/>
            <person name="Bristow J."/>
            <person name="Eisen J.A."/>
            <person name="Markowitz V."/>
            <person name="Hugenholtz P."/>
            <person name="Klenk H.P."/>
            <person name="Kyrpides N.C."/>
        </authorList>
    </citation>
    <scope>NUCLEOTIDE SEQUENCE [LARGE SCALE GENOMIC DNA]</scope>
    <source>
        <strain evidence="8">ATCC 23168 / DSM 4126 / NBRC 15989 / NCIMB 1408 / VKM B-1430 / H-43</strain>
    </source>
</reference>
<keyword evidence="2 5" id="KW-0812">Transmembrane</keyword>
<feature type="transmembrane region" description="Helical" evidence="5">
    <location>
        <begin position="59"/>
        <end position="78"/>
    </location>
</feature>
<evidence type="ECO:0000313" key="8">
    <source>
        <dbReference type="Proteomes" id="UP000008720"/>
    </source>
</evidence>
<dbReference type="eggNOG" id="COG3000">
    <property type="taxonomic scope" value="Bacteria"/>
</dbReference>
<evidence type="ECO:0000256" key="5">
    <source>
        <dbReference type="SAM" id="Phobius"/>
    </source>
</evidence>
<evidence type="ECO:0000313" key="7">
    <source>
        <dbReference type="EMBL" id="ADR20951.1"/>
    </source>
</evidence>
<dbReference type="GO" id="GO:0016020">
    <property type="term" value="C:membrane"/>
    <property type="evidence" value="ECO:0007669"/>
    <property type="project" value="UniProtKB-SubCell"/>
</dbReference>
<dbReference type="HOGENOM" id="CLU_047036_6_1_10"/>